<proteinExistence type="predicted"/>
<evidence type="ECO:0000313" key="2">
    <source>
        <dbReference type="Proteomes" id="UP000039865"/>
    </source>
</evidence>
<name>A0A078APQ4_STYLE</name>
<reference evidence="1 2" key="1">
    <citation type="submission" date="2014-06" db="EMBL/GenBank/DDBJ databases">
        <authorList>
            <person name="Swart Estienne"/>
        </authorList>
    </citation>
    <scope>NUCLEOTIDE SEQUENCE [LARGE SCALE GENOMIC DNA]</scope>
    <source>
        <strain evidence="1 2">130c</strain>
    </source>
</reference>
<protein>
    <submittedName>
        <fullName evidence="1">Uncharacterized protein</fullName>
    </submittedName>
</protein>
<gene>
    <name evidence="1" type="primary">Contig9783.g10461</name>
    <name evidence="1" type="ORF">STYLEM_13206</name>
</gene>
<dbReference type="Proteomes" id="UP000039865">
    <property type="component" value="Unassembled WGS sequence"/>
</dbReference>
<dbReference type="AlphaFoldDB" id="A0A078APQ4"/>
<evidence type="ECO:0000313" key="1">
    <source>
        <dbReference type="EMBL" id="CDW84149.1"/>
    </source>
</evidence>
<keyword evidence="2" id="KW-1185">Reference proteome</keyword>
<dbReference type="EMBL" id="CCKQ01012523">
    <property type="protein sequence ID" value="CDW84149.1"/>
    <property type="molecule type" value="Genomic_DNA"/>
</dbReference>
<accession>A0A078APQ4</accession>
<dbReference type="InterPro" id="IPR010736">
    <property type="entry name" value="SHIPPO-rpt"/>
</dbReference>
<sequence length="272" mass="31064">MIIILFSANDRQRSRHGSLTSKDIQDLQRAYSTYLNVTGPGDYSLPSLSHGKMVVSNKKNSPMFSFSQKTKLPYFPQCYTQTKKQDPLFSMGKSPRFQLPQSETQLKSQMPIQYMPDIIHEEKNKYKKISLGYGQKLTYKTDKKDETIPGPIYQNDYYNSMKSAVDHTQSRTNSTFGCDKDQMAKIMYSGMEKHYYGIHSPGPGNYYSSDKIASLSSIRAQSQFSIPKNTSEIYGKVVAKKDGSFSMPKSDRNFNFTKFNSLHNVLVQKGLY</sequence>
<dbReference type="InParanoid" id="A0A078APQ4"/>
<organism evidence="1 2">
    <name type="scientific">Stylonychia lemnae</name>
    <name type="common">Ciliate</name>
    <dbReference type="NCBI Taxonomy" id="5949"/>
    <lineage>
        <taxon>Eukaryota</taxon>
        <taxon>Sar</taxon>
        <taxon>Alveolata</taxon>
        <taxon>Ciliophora</taxon>
        <taxon>Intramacronucleata</taxon>
        <taxon>Spirotrichea</taxon>
        <taxon>Stichotrichia</taxon>
        <taxon>Sporadotrichida</taxon>
        <taxon>Oxytrichidae</taxon>
        <taxon>Stylonychinae</taxon>
        <taxon>Stylonychia</taxon>
    </lineage>
</organism>
<dbReference type="Pfam" id="PF07004">
    <property type="entry name" value="SHIPPO-rpt"/>
    <property type="match status" value="2"/>
</dbReference>